<keyword evidence="10" id="KW-1185">Reference proteome</keyword>
<dbReference type="GO" id="GO:0046982">
    <property type="term" value="F:protein heterodimerization activity"/>
    <property type="evidence" value="ECO:0007669"/>
    <property type="project" value="InterPro"/>
</dbReference>
<dbReference type="CDD" id="cd05510">
    <property type="entry name" value="Bromo_SPT7_like"/>
    <property type="match status" value="1"/>
</dbReference>
<dbReference type="RefSeq" id="XP_056035117.1">
    <property type="nucleotide sequence ID" value="XM_056179785.1"/>
</dbReference>
<dbReference type="Proteomes" id="UP001212411">
    <property type="component" value="Chromosome 1"/>
</dbReference>
<feature type="region of interest" description="Disordered" evidence="7">
    <location>
        <begin position="438"/>
        <end position="509"/>
    </location>
</feature>
<evidence type="ECO:0000256" key="5">
    <source>
        <dbReference type="ARBA" id="ARBA00023242"/>
    </source>
</evidence>
<dbReference type="GO" id="GO:0000124">
    <property type="term" value="C:SAGA complex"/>
    <property type="evidence" value="ECO:0007669"/>
    <property type="project" value="InterPro"/>
</dbReference>
<feature type="region of interest" description="Disordered" evidence="7">
    <location>
        <begin position="108"/>
        <end position="179"/>
    </location>
</feature>
<evidence type="ECO:0000256" key="6">
    <source>
        <dbReference type="PROSITE-ProRule" id="PRU00035"/>
    </source>
</evidence>
<evidence type="ECO:0000256" key="4">
    <source>
        <dbReference type="ARBA" id="ARBA00023163"/>
    </source>
</evidence>
<accession>A0AAE9W6N1</accession>
<dbReference type="InterPro" id="IPR001487">
    <property type="entry name" value="Bromodomain"/>
</dbReference>
<dbReference type="GO" id="GO:0040029">
    <property type="term" value="P:epigenetic regulation of gene expression"/>
    <property type="evidence" value="ECO:0007669"/>
    <property type="project" value="UniProtKB-ARBA"/>
</dbReference>
<evidence type="ECO:0000256" key="3">
    <source>
        <dbReference type="ARBA" id="ARBA00023117"/>
    </source>
</evidence>
<dbReference type="InterPro" id="IPR018359">
    <property type="entry name" value="Bromodomain_CS"/>
</dbReference>
<dbReference type="EMBL" id="CP115611">
    <property type="protein sequence ID" value="WBW70874.1"/>
    <property type="molecule type" value="Genomic_DNA"/>
</dbReference>
<dbReference type="PANTHER" id="PTHR47343">
    <property type="entry name" value="TRANSCRIPTIONAL ACTIVATOR SPT7"/>
    <property type="match status" value="1"/>
</dbReference>
<dbReference type="GeneID" id="80874474"/>
<name>A0AAE9W6N1_9SCHI</name>
<feature type="region of interest" description="Disordered" evidence="7">
    <location>
        <begin position="232"/>
        <end position="252"/>
    </location>
</feature>
<protein>
    <submittedName>
        <fullName evidence="9">SAGA complex bromodomain subunit Spt7</fullName>
    </submittedName>
</protein>
<feature type="compositionally biased region" description="Acidic residues" evidence="7">
    <location>
        <begin position="438"/>
        <end position="447"/>
    </location>
</feature>
<dbReference type="Gene3D" id="1.10.20.10">
    <property type="entry name" value="Histone, subunit A"/>
    <property type="match status" value="1"/>
</dbReference>
<gene>
    <name evidence="9" type="primary">spt7</name>
    <name evidence="9" type="ORF">SOMG_00992</name>
</gene>
<dbReference type="GO" id="GO:0006357">
    <property type="term" value="P:regulation of transcription by RNA polymerase II"/>
    <property type="evidence" value="ECO:0007669"/>
    <property type="project" value="TreeGrafter"/>
</dbReference>
<dbReference type="Pfam" id="PF00439">
    <property type="entry name" value="Bromodomain"/>
    <property type="match status" value="1"/>
</dbReference>
<evidence type="ECO:0000256" key="7">
    <source>
        <dbReference type="SAM" id="MobiDB-lite"/>
    </source>
</evidence>
<evidence type="ECO:0000256" key="2">
    <source>
        <dbReference type="ARBA" id="ARBA00023015"/>
    </source>
</evidence>
<evidence type="ECO:0000313" key="10">
    <source>
        <dbReference type="Proteomes" id="UP001212411"/>
    </source>
</evidence>
<keyword evidence="5" id="KW-0539">Nucleus</keyword>
<dbReference type="PROSITE" id="PS50014">
    <property type="entry name" value="BROMODOMAIN_2"/>
    <property type="match status" value="1"/>
</dbReference>
<dbReference type="Pfam" id="PF07524">
    <property type="entry name" value="Bromo_TP"/>
    <property type="match status" value="1"/>
</dbReference>
<comment type="subcellular location">
    <subcellularLocation>
        <location evidence="1">Nucleus</location>
    </subcellularLocation>
</comment>
<evidence type="ECO:0000259" key="8">
    <source>
        <dbReference type="PROSITE" id="PS50014"/>
    </source>
</evidence>
<keyword evidence="4" id="KW-0804">Transcription</keyword>
<dbReference type="GO" id="GO:0005198">
    <property type="term" value="F:structural molecule activity"/>
    <property type="evidence" value="ECO:0007669"/>
    <property type="project" value="TreeGrafter"/>
</dbReference>
<dbReference type="GO" id="GO:0005634">
    <property type="term" value="C:nucleus"/>
    <property type="evidence" value="ECO:0007669"/>
    <property type="project" value="UniProtKB-SubCell"/>
</dbReference>
<dbReference type="KEGG" id="som:SOMG_00992"/>
<dbReference type="InterPro" id="IPR037782">
    <property type="entry name" value="Spt7"/>
</dbReference>
<dbReference type="AlphaFoldDB" id="A0AAE9W6N1"/>
<feature type="domain" description="Bromo" evidence="8">
    <location>
        <begin position="332"/>
        <end position="402"/>
    </location>
</feature>
<dbReference type="Gene3D" id="1.20.920.10">
    <property type="entry name" value="Bromodomain-like"/>
    <property type="match status" value="1"/>
</dbReference>
<dbReference type="CDD" id="cd22927">
    <property type="entry name" value="HFD_SPT7"/>
    <property type="match status" value="1"/>
</dbReference>
<feature type="region of interest" description="Disordered" evidence="7">
    <location>
        <begin position="902"/>
        <end position="921"/>
    </location>
</feature>
<dbReference type="InterPro" id="IPR006565">
    <property type="entry name" value="BTP"/>
</dbReference>
<feature type="compositionally biased region" description="Basic and acidic residues" evidence="7">
    <location>
        <begin position="114"/>
        <end position="155"/>
    </location>
</feature>
<proteinExistence type="predicted"/>
<evidence type="ECO:0000256" key="1">
    <source>
        <dbReference type="ARBA" id="ARBA00004123"/>
    </source>
</evidence>
<dbReference type="SMART" id="SM00576">
    <property type="entry name" value="BTP"/>
    <property type="match status" value="1"/>
</dbReference>
<dbReference type="InterPro" id="IPR036427">
    <property type="entry name" value="Bromodomain-like_sf"/>
</dbReference>
<dbReference type="PROSITE" id="PS00633">
    <property type="entry name" value="BROMODOMAIN_1"/>
    <property type="match status" value="1"/>
</dbReference>
<dbReference type="PRINTS" id="PR00503">
    <property type="entry name" value="BROMODOMAIN"/>
</dbReference>
<keyword evidence="3 6" id="KW-0103">Bromodomain</keyword>
<dbReference type="SUPFAM" id="SSF47370">
    <property type="entry name" value="Bromodomain"/>
    <property type="match status" value="1"/>
</dbReference>
<dbReference type="GO" id="GO:0046695">
    <property type="term" value="C:SLIK (SAGA-like) complex"/>
    <property type="evidence" value="ECO:0007669"/>
    <property type="project" value="InterPro"/>
</dbReference>
<feature type="region of interest" description="Disordered" evidence="7">
    <location>
        <begin position="992"/>
        <end position="1016"/>
    </location>
</feature>
<feature type="region of interest" description="Disordered" evidence="7">
    <location>
        <begin position="952"/>
        <end position="978"/>
    </location>
</feature>
<keyword evidence="2" id="KW-0805">Transcription regulation</keyword>
<reference evidence="9 10" key="1">
    <citation type="journal article" date="2023" name="G3 (Bethesda)">
        <title>A high-quality reference genome for the fission yeast Schizosaccharomyces osmophilus.</title>
        <authorList>
            <person name="Jia G.S."/>
            <person name="Zhang W.C."/>
            <person name="Liang Y."/>
            <person name="Liu X.H."/>
            <person name="Rhind N."/>
            <person name="Pidoux A."/>
            <person name="Brysch-Herzberg M."/>
            <person name="Du L.L."/>
        </authorList>
    </citation>
    <scope>NUCLEOTIDE SEQUENCE [LARGE SCALE GENOMIC DNA]</scope>
    <source>
        <strain evidence="9 10">CBS 15793</strain>
    </source>
</reference>
<feature type="compositionally biased region" description="Polar residues" evidence="7">
    <location>
        <begin position="236"/>
        <end position="252"/>
    </location>
</feature>
<dbReference type="PANTHER" id="PTHR47343:SF1">
    <property type="entry name" value="TRANSCRIPTIONAL ACTIVATOR SPT7"/>
    <property type="match status" value="1"/>
</dbReference>
<dbReference type="InterPro" id="IPR009072">
    <property type="entry name" value="Histone-fold"/>
</dbReference>
<organism evidence="9 10">
    <name type="scientific">Schizosaccharomyces osmophilus</name>
    <dbReference type="NCBI Taxonomy" id="2545709"/>
    <lineage>
        <taxon>Eukaryota</taxon>
        <taxon>Fungi</taxon>
        <taxon>Dikarya</taxon>
        <taxon>Ascomycota</taxon>
        <taxon>Taphrinomycotina</taxon>
        <taxon>Schizosaccharomycetes</taxon>
        <taxon>Schizosaccharomycetales</taxon>
        <taxon>Schizosaccharomycetaceae</taxon>
        <taxon>Schizosaccharomyces</taxon>
    </lineage>
</organism>
<feature type="compositionally biased region" description="Basic and acidic residues" evidence="7">
    <location>
        <begin position="483"/>
        <end position="500"/>
    </location>
</feature>
<feature type="compositionally biased region" description="Basic and acidic residues" evidence="7">
    <location>
        <begin position="165"/>
        <end position="174"/>
    </location>
</feature>
<dbReference type="SMART" id="SM00297">
    <property type="entry name" value="BROMO"/>
    <property type="match status" value="1"/>
</dbReference>
<evidence type="ECO:0000313" key="9">
    <source>
        <dbReference type="EMBL" id="WBW70874.1"/>
    </source>
</evidence>
<sequence length="1016" mass="116070">MDRNFEDAKTLDEPNLHRLAIALLKNEYWSLYLTPEQKRKYVNIINDVRLWNRFINVKSWDLLCDAKDISGSGEEDEDLDMTTLFRCRCMLYDAQIHGEFYATENAESLPTQVTKEDERSLPHASESTEHFTEENRIEKEEELKKKSSTREIHENDYDEPDSDDDHPKNDEKQELNGASSLSFVDLESIDIDDMDVSGSSTIEASKALSNIAYNYVYYTLEDDCLDQEEVEKINNGGPSSPTKTSFPQSSSSASWTENFSQLHSKFGPLTANFKNLLNFIESNRNVVGASDSEIKHLLADVRKSRSKWANEQRIGQEELYEAAEKVIMDLRSYTKHSMPFLTKVSKRDAPDYYNVIKEPMDLGTMLRKLKALQYNSKKDIVYDLMLIWSNCLAYNSHPEHPLRIHALMMKKKSQELANIIPDISIQSRKDYDETLMEADLESDEEESSEKTSKHTTSKKTSSRGGQSKRSVEVHTDVPNSPDEGEKQGRKEDDQQNKEEGLQPQPSSDIAEIPEEKLSAGEENTTQAQTVVEDKFDSDVAHEFWKKDSKSARVESILRNRNMLRNLDALESSSSYCRTPEAMASFMNREKAYEKFSASSESLSDILDISNTNSSYNYLFEYDVTSGIPVHDFAGNNFRPVEDEVCNNYLLLEMNSHSPGLSSSMYRNISKMQQIRKLCNKIQTVKQMQLPQPFYSDYYRSNIPFTNEESILLDIPQDYEGVSDFQPVAHGIIKKLCSVILFHAGFDSFHSEALNALTDVAADYMKNAGTLIDNYISNKQKDSKEEIISQTLQELGVSGPETLVSYVFDDIKRYGIKLDEVHQRLHRHFVELLRPALSTTNDEDAIFGQNSDSFITGGFSYDTGDDFFGLRELGLEKELGLDSLSVPLHLLQSRLRLNMSQQPELTTENTKEYPLPPRYPPITRESLKDEVNLIQDFLTARMDEFGVDELIEDEDIRPRNKPPRPRLPPNGKITAGRKRIASSVFLNQSLRKKKCTKNAEGSSQFNEMPSAMQEEKT</sequence>